<name>A0A4Q8LRC2_9GAMM</name>
<evidence type="ECO:0000313" key="1">
    <source>
        <dbReference type="EMBL" id="TAA33150.1"/>
    </source>
</evidence>
<dbReference type="InterPro" id="IPR051159">
    <property type="entry name" value="Hexapeptide_acetyltransf"/>
</dbReference>
<dbReference type="Gene3D" id="2.160.10.10">
    <property type="entry name" value="Hexapeptide repeat proteins"/>
    <property type="match status" value="1"/>
</dbReference>
<dbReference type="Proteomes" id="UP000291286">
    <property type="component" value="Unassembled WGS sequence"/>
</dbReference>
<organism evidence="1 2">
    <name type="scientific">Pseudoxanthomonas winnipegensis</name>
    <dbReference type="NCBI Taxonomy" id="2480810"/>
    <lineage>
        <taxon>Bacteria</taxon>
        <taxon>Pseudomonadati</taxon>
        <taxon>Pseudomonadota</taxon>
        <taxon>Gammaproteobacteria</taxon>
        <taxon>Lysobacterales</taxon>
        <taxon>Lysobacteraceae</taxon>
        <taxon>Pseudoxanthomonas</taxon>
    </lineage>
</organism>
<dbReference type="AlphaFoldDB" id="A0A4Q8LRC2"/>
<dbReference type="RefSeq" id="WP_130515381.1">
    <property type="nucleotide sequence ID" value="NZ_SHMB01000001.1"/>
</dbReference>
<keyword evidence="1" id="KW-0808">Transferase</keyword>
<dbReference type="EMBL" id="SHMB01000001">
    <property type="protein sequence ID" value="TAA33150.1"/>
    <property type="molecule type" value="Genomic_DNA"/>
</dbReference>
<keyword evidence="1" id="KW-0012">Acyltransferase</keyword>
<dbReference type="GO" id="GO:0016746">
    <property type="term" value="F:acyltransferase activity"/>
    <property type="evidence" value="ECO:0007669"/>
    <property type="project" value="UniProtKB-KW"/>
</dbReference>
<dbReference type="Pfam" id="PF00132">
    <property type="entry name" value="Hexapep"/>
    <property type="match status" value="1"/>
</dbReference>
<evidence type="ECO:0000313" key="2">
    <source>
        <dbReference type="Proteomes" id="UP000291286"/>
    </source>
</evidence>
<proteinExistence type="predicted"/>
<protein>
    <submittedName>
        <fullName evidence="1">Acyltransferase</fullName>
    </submittedName>
</protein>
<dbReference type="InterPro" id="IPR001451">
    <property type="entry name" value="Hexapep"/>
</dbReference>
<comment type="caution">
    <text evidence="1">The sequence shown here is derived from an EMBL/GenBank/DDBJ whole genome shotgun (WGS) entry which is preliminary data.</text>
</comment>
<sequence>MSARTQPPSRGPLAATGNVLSALMRRLLEQALARVRPGKRIAPGIDGRDLFRHGLEQGMHACRGLLLAATHRRISPCFVGRSVRLRFVRRIVIGRHAAIGDGVIFSGLGSDGLVLGERSSIGAYSRLVTGTDIARPGTHIRIGRRCGIGEYSSIGGSGGVSIGEDTIIGQYFSAHSENHNHADLSVPIRVQGTTRAPIQIGEGCWIGAKVTVLAGVTIGPGCVIAAGSVVTRDIPAFAIAAGVPARVLRLRQGSPHDQH</sequence>
<dbReference type="PANTHER" id="PTHR23416:SF78">
    <property type="entry name" value="LIPOPOLYSACCHARIDE BIOSYNTHESIS O-ACETYL TRANSFERASE WBBJ-RELATED"/>
    <property type="match status" value="1"/>
</dbReference>
<dbReference type="SUPFAM" id="SSF51161">
    <property type="entry name" value="Trimeric LpxA-like enzymes"/>
    <property type="match status" value="2"/>
</dbReference>
<dbReference type="InterPro" id="IPR011004">
    <property type="entry name" value="Trimer_LpxA-like_sf"/>
</dbReference>
<gene>
    <name evidence="1" type="ORF">EA661_02445</name>
</gene>
<dbReference type="CDD" id="cd04647">
    <property type="entry name" value="LbH_MAT_like"/>
    <property type="match status" value="1"/>
</dbReference>
<reference evidence="1 2" key="1">
    <citation type="submission" date="2019-02" db="EMBL/GenBank/DDBJ databases">
        <title>WGS of Pseudoxanthomonas species novum from clinical isolates.</title>
        <authorList>
            <person name="Bernier A.-M."/>
            <person name="Bernard K."/>
            <person name="Vachon A."/>
        </authorList>
    </citation>
    <scope>NUCLEOTIDE SEQUENCE [LARGE SCALE GENOMIC DNA]</scope>
    <source>
        <strain evidence="1 2">NML171202</strain>
    </source>
</reference>
<dbReference type="PANTHER" id="PTHR23416">
    <property type="entry name" value="SIALIC ACID SYNTHASE-RELATED"/>
    <property type="match status" value="1"/>
</dbReference>
<accession>A0A4Q8LRC2</accession>